<dbReference type="GO" id="GO:0005654">
    <property type="term" value="C:nucleoplasm"/>
    <property type="evidence" value="ECO:0007669"/>
    <property type="project" value="TreeGrafter"/>
</dbReference>
<feature type="compositionally biased region" description="Polar residues" evidence="1">
    <location>
        <begin position="720"/>
        <end position="740"/>
    </location>
</feature>
<feature type="compositionally biased region" description="Polar residues" evidence="1">
    <location>
        <begin position="167"/>
        <end position="177"/>
    </location>
</feature>
<feature type="compositionally biased region" description="Basic and acidic residues" evidence="1">
    <location>
        <begin position="32"/>
        <end position="46"/>
    </location>
</feature>
<dbReference type="GO" id="GO:0060213">
    <property type="term" value="P:positive regulation of nuclear-transcribed mRNA poly(A) tail shortening"/>
    <property type="evidence" value="ECO:0007669"/>
    <property type="project" value="TreeGrafter"/>
</dbReference>
<evidence type="ECO:0000313" key="2">
    <source>
        <dbReference type="Ensembl" id="ENSEBUP00000021204.1"/>
    </source>
</evidence>
<feature type="region of interest" description="Disordered" evidence="1">
    <location>
        <begin position="348"/>
        <end position="387"/>
    </location>
</feature>
<dbReference type="PANTHER" id="PTHR13020:SF25">
    <property type="entry name" value="PROTEIN GAWKY"/>
    <property type="match status" value="1"/>
</dbReference>
<accession>A0A8C4QXA6</accession>
<reference evidence="2" key="1">
    <citation type="submission" date="2025-08" db="UniProtKB">
        <authorList>
            <consortium name="Ensembl"/>
        </authorList>
    </citation>
    <scope>IDENTIFICATION</scope>
</reference>
<proteinExistence type="predicted"/>
<feature type="region of interest" description="Disordered" evidence="1">
    <location>
        <begin position="32"/>
        <end position="216"/>
    </location>
</feature>
<feature type="compositionally biased region" description="Basic and acidic residues" evidence="1">
    <location>
        <begin position="199"/>
        <end position="216"/>
    </location>
</feature>
<feature type="compositionally biased region" description="Low complexity" evidence="1">
    <location>
        <begin position="439"/>
        <end position="472"/>
    </location>
</feature>
<feature type="region of interest" description="Disordered" evidence="1">
    <location>
        <begin position="604"/>
        <end position="858"/>
    </location>
</feature>
<feature type="region of interest" description="Disordered" evidence="1">
    <location>
        <begin position="418"/>
        <end position="503"/>
    </location>
</feature>
<reference evidence="2" key="2">
    <citation type="submission" date="2025-09" db="UniProtKB">
        <authorList>
            <consortium name="Ensembl"/>
        </authorList>
    </citation>
    <scope>IDENTIFICATION</scope>
</reference>
<dbReference type="InterPro" id="IPR052068">
    <property type="entry name" value="GW182_domain"/>
</dbReference>
<feature type="compositionally biased region" description="Basic and acidic residues" evidence="1">
    <location>
        <begin position="54"/>
        <end position="72"/>
    </location>
</feature>
<evidence type="ECO:0000313" key="3">
    <source>
        <dbReference type="Proteomes" id="UP000694388"/>
    </source>
</evidence>
<dbReference type="Ensembl" id="ENSEBUT00000021780.1">
    <property type="protein sequence ID" value="ENSEBUP00000021204.1"/>
    <property type="gene ID" value="ENSEBUG00000013101.1"/>
</dbReference>
<evidence type="ECO:0000256" key="1">
    <source>
        <dbReference type="SAM" id="MobiDB-lite"/>
    </source>
</evidence>
<feature type="compositionally biased region" description="Polar residues" evidence="1">
    <location>
        <begin position="820"/>
        <end position="830"/>
    </location>
</feature>
<feature type="compositionally biased region" description="Polar residues" evidence="1">
    <location>
        <begin position="188"/>
        <end position="198"/>
    </location>
</feature>
<feature type="compositionally biased region" description="Low complexity" evidence="1">
    <location>
        <begin position="110"/>
        <end position="139"/>
    </location>
</feature>
<feature type="compositionally biased region" description="Basic and acidic residues" evidence="1">
    <location>
        <begin position="694"/>
        <end position="709"/>
    </location>
</feature>
<dbReference type="GO" id="GO:0035195">
    <property type="term" value="P:miRNA-mediated post-transcriptional gene silencing"/>
    <property type="evidence" value="ECO:0007669"/>
    <property type="project" value="TreeGrafter"/>
</dbReference>
<feature type="compositionally biased region" description="Polar residues" evidence="1">
    <location>
        <begin position="85"/>
        <end position="97"/>
    </location>
</feature>
<sequence length="906" mass="97344">MRKDGETDLVWEWECNGAKGTAVDEWEMEKEELERRIEDEQSMDDKKKRKDEKRKKEMVIKKTIEQKPKGLDIPRGSSAPPMQPTLATSSLAANNNGGLRRGVPVNAMCSPSPAVSQPQPQPLQALHQQAAAAMAAALQGGRYPPREVPPRFRQHEQKQVLKRGQPFPTTTQVSGLNGESPPAVDASCFSTASTGQSKTSREEDSNRADAEVEDAKEVWPSLQVTSDDGGNMGCNMNDIDVEKDKEDKPAEGLWGCWRPQIAQTNLASNLGFQDCEKSLEVRAAEGTVIKIKASNGHTKESLEVTSMMDISRGLGQSEGPNADNCFGEEHTFGAMETDGLIKPKVNSGVCVEEGQPGPGNQSNSREGKRREQSAMSGARQASGDGRQAAVNGVNWTWDNGAGGNLGSCLPNNCVQVPETKGSDKDVPQQACAAMDNKSSSEVQGSSSGEQQSNDSCWGNVGSSGSVGSSESGDGVGGHNSQRGGSYSVRGVRRGEPPSKPDLQKVMQSWLSRKDLDPRVLSNAGWGHTPVQQHTCWDVESPGRPRSWDNAGKDMNRHGSSGNWGGEGGSTKQQHHWVDRPRTQQTWGVGGGGWEDEKSWYNGSRHNDGLGGEHKRGAKGSVGMWDSEFGTDGQKVGSWSDSHKATSSTGWNESSQPLQTWTGSKSVGPGWNQQHINNKGGRTDSWGDVAAPRCEPVRGWRDKDGRKETEGWTGDGPGSEGPSSARGTLWGDNSTSRSRPSAGSWGEQCGRKSGNTDGWVGSGADNVWSGSEQASQPKGGWIGGPMPTVPNDGESAASGWEEPSSKTVQVDNGTAVWGDPSTYTSGSSTWESGGRRPRDREASAGHSVQATTRPLRSPISSSGKWHHASRLLFYFSFVPQLLHRHIGGLRILLPLSVLVPSAFLCFR</sequence>
<dbReference type="GO" id="GO:0000932">
    <property type="term" value="C:P-body"/>
    <property type="evidence" value="ECO:0007669"/>
    <property type="project" value="TreeGrafter"/>
</dbReference>
<dbReference type="PANTHER" id="PTHR13020">
    <property type="entry name" value="TRINUCLEOTIDE REPEAT-CONTAINING GENE 6"/>
    <property type="match status" value="1"/>
</dbReference>
<feature type="compositionally biased region" description="Basic and acidic residues" evidence="1">
    <location>
        <begin position="540"/>
        <end position="556"/>
    </location>
</feature>
<name>A0A8C4QXA6_EPTBU</name>
<feature type="compositionally biased region" description="Polar residues" evidence="1">
    <location>
        <begin position="636"/>
        <end position="676"/>
    </location>
</feature>
<feature type="compositionally biased region" description="Basic and acidic residues" evidence="1">
    <location>
        <begin position="492"/>
        <end position="502"/>
    </location>
</feature>
<feature type="compositionally biased region" description="Basic and acidic residues" evidence="1">
    <location>
        <begin position="144"/>
        <end position="159"/>
    </location>
</feature>
<organism evidence="2 3">
    <name type="scientific">Eptatretus burgeri</name>
    <name type="common">Inshore hagfish</name>
    <dbReference type="NCBI Taxonomy" id="7764"/>
    <lineage>
        <taxon>Eukaryota</taxon>
        <taxon>Metazoa</taxon>
        <taxon>Chordata</taxon>
        <taxon>Craniata</taxon>
        <taxon>Vertebrata</taxon>
        <taxon>Cyclostomata</taxon>
        <taxon>Myxini</taxon>
        <taxon>Myxiniformes</taxon>
        <taxon>Myxinidae</taxon>
        <taxon>Eptatretinae</taxon>
        <taxon>Eptatretus</taxon>
    </lineage>
</organism>
<feature type="compositionally biased region" description="Basic and acidic residues" evidence="1">
    <location>
        <begin position="832"/>
        <end position="842"/>
    </location>
</feature>
<dbReference type="AlphaFoldDB" id="A0A8C4QXA6"/>
<feature type="compositionally biased region" description="Polar residues" evidence="1">
    <location>
        <begin position="845"/>
        <end position="858"/>
    </location>
</feature>
<dbReference type="Proteomes" id="UP000694388">
    <property type="component" value="Unplaced"/>
</dbReference>
<keyword evidence="3" id="KW-1185">Reference proteome</keyword>
<protein>
    <submittedName>
        <fullName evidence="2">Uncharacterized protein</fullName>
    </submittedName>
</protein>
<feature type="compositionally biased region" description="Basic and acidic residues" evidence="1">
    <location>
        <begin position="604"/>
        <end position="614"/>
    </location>
</feature>
<feature type="region of interest" description="Disordered" evidence="1">
    <location>
        <begin position="535"/>
        <end position="573"/>
    </location>
</feature>